<reference evidence="1" key="1">
    <citation type="submission" date="2020-05" db="EMBL/GenBank/DDBJ databases">
        <title>Mycena genomes resolve the evolution of fungal bioluminescence.</title>
        <authorList>
            <person name="Tsai I.J."/>
        </authorList>
    </citation>
    <scope>NUCLEOTIDE SEQUENCE</scope>
    <source>
        <strain evidence="1">CCC161011</strain>
    </source>
</reference>
<evidence type="ECO:0000313" key="1">
    <source>
        <dbReference type="EMBL" id="KAF7354186.1"/>
    </source>
</evidence>
<keyword evidence="2" id="KW-1185">Reference proteome</keyword>
<name>A0A8H6Y986_9AGAR</name>
<gene>
    <name evidence="1" type="ORF">MVEN_01106300</name>
</gene>
<protein>
    <submittedName>
        <fullName evidence="1">AB hydrolase-1 domain-containing protein</fullName>
    </submittedName>
</protein>
<sequence length="269" mass="30185">MPEVTLDTPTGIVRFNYVISTPTVASAPSIDPAIPTVLFLHPVYLGKIIYHPQFADRDLRRFNLIALDLRCHARTIGKVGKGYGREVAAWDVALFMVRLRRSRSRNIMYSGCRWGAASPCRRGYCSPHLCSRPSSFLLSPLTEPPDVGEGRQEIYDYWAEGVRRGGNHRRRIDDGRCDYWLSPALGEWPSTGIAGDILHYIVLEENNGVMHQGLSPEYGHDASRQKTYPFRYFPACARPLIVARHALARWRCLPAFPKMAGGICSPGAN</sequence>
<comment type="caution">
    <text evidence="1">The sequence shown here is derived from an EMBL/GenBank/DDBJ whole genome shotgun (WGS) entry which is preliminary data.</text>
</comment>
<dbReference type="EMBL" id="JACAZI010000008">
    <property type="protein sequence ID" value="KAF7354186.1"/>
    <property type="molecule type" value="Genomic_DNA"/>
</dbReference>
<dbReference type="Proteomes" id="UP000620124">
    <property type="component" value="Unassembled WGS sequence"/>
</dbReference>
<dbReference type="GO" id="GO:0016787">
    <property type="term" value="F:hydrolase activity"/>
    <property type="evidence" value="ECO:0007669"/>
    <property type="project" value="UniProtKB-KW"/>
</dbReference>
<dbReference type="InterPro" id="IPR029058">
    <property type="entry name" value="AB_hydrolase_fold"/>
</dbReference>
<dbReference type="AlphaFoldDB" id="A0A8H6Y986"/>
<evidence type="ECO:0000313" key="2">
    <source>
        <dbReference type="Proteomes" id="UP000620124"/>
    </source>
</evidence>
<dbReference type="SUPFAM" id="SSF53474">
    <property type="entry name" value="alpha/beta-Hydrolases"/>
    <property type="match status" value="1"/>
</dbReference>
<accession>A0A8H6Y986</accession>
<keyword evidence="1" id="KW-0378">Hydrolase</keyword>
<proteinExistence type="predicted"/>
<dbReference type="OrthoDB" id="19657at2759"/>
<organism evidence="1 2">
    <name type="scientific">Mycena venus</name>
    <dbReference type="NCBI Taxonomy" id="2733690"/>
    <lineage>
        <taxon>Eukaryota</taxon>
        <taxon>Fungi</taxon>
        <taxon>Dikarya</taxon>
        <taxon>Basidiomycota</taxon>
        <taxon>Agaricomycotina</taxon>
        <taxon>Agaricomycetes</taxon>
        <taxon>Agaricomycetidae</taxon>
        <taxon>Agaricales</taxon>
        <taxon>Marasmiineae</taxon>
        <taxon>Mycenaceae</taxon>
        <taxon>Mycena</taxon>
    </lineage>
</organism>